<dbReference type="Proteomes" id="UP000264719">
    <property type="component" value="Unassembled WGS sequence"/>
</dbReference>
<reference evidence="3 4" key="1">
    <citation type="journal article" date="2018" name="Nat. Biotechnol.">
        <title>A standardized bacterial taxonomy based on genome phylogeny substantially revises the tree of life.</title>
        <authorList>
            <person name="Parks D.H."/>
            <person name="Chuvochina M."/>
            <person name="Waite D.W."/>
            <person name="Rinke C."/>
            <person name="Skarshewski A."/>
            <person name="Chaumeil P.A."/>
            <person name="Hugenholtz P."/>
        </authorList>
    </citation>
    <scope>NUCLEOTIDE SEQUENCE [LARGE SCALE GENOMIC DNA]</scope>
    <source>
        <strain evidence="3">UBA9169</strain>
    </source>
</reference>
<organism evidence="3 4">
    <name type="scientific">Roseovarius nubinhibens</name>
    <dbReference type="NCBI Taxonomy" id="314263"/>
    <lineage>
        <taxon>Bacteria</taxon>
        <taxon>Pseudomonadati</taxon>
        <taxon>Pseudomonadota</taxon>
        <taxon>Alphaproteobacteria</taxon>
        <taxon>Rhodobacterales</taxon>
        <taxon>Roseobacteraceae</taxon>
        <taxon>Roseovarius</taxon>
    </lineage>
</organism>
<gene>
    <name evidence="3" type="ORF">DCS45_05700</name>
</gene>
<dbReference type="AlphaFoldDB" id="A0A348W9Z6"/>
<protein>
    <recommendedName>
        <fullName evidence="5">DUF2842 domain-containing protein</fullName>
    </recommendedName>
</protein>
<dbReference type="Pfam" id="PF11003">
    <property type="entry name" value="DUF2842"/>
    <property type="match status" value="1"/>
</dbReference>
<evidence type="ECO:0000256" key="2">
    <source>
        <dbReference type="SAM" id="Phobius"/>
    </source>
</evidence>
<feature type="compositionally biased region" description="Low complexity" evidence="1">
    <location>
        <begin position="20"/>
        <end position="38"/>
    </location>
</feature>
<evidence type="ECO:0000313" key="4">
    <source>
        <dbReference type="Proteomes" id="UP000264719"/>
    </source>
</evidence>
<evidence type="ECO:0000313" key="3">
    <source>
        <dbReference type="EMBL" id="HAR51358.1"/>
    </source>
</evidence>
<feature type="transmembrane region" description="Helical" evidence="2">
    <location>
        <begin position="84"/>
        <end position="103"/>
    </location>
</feature>
<dbReference type="InterPro" id="IPR021265">
    <property type="entry name" value="DUF2842"/>
</dbReference>
<dbReference type="EMBL" id="DMVW01000054">
    <property type="protein sequence ID" value="HAR51358.1"/>
    <property type="molecule type" value="Genomic_DNA"/>
</dbReference>
<keyword evidence="2" id="KW-0812">Transmembrane</keyword>
<accession>A0A348W9Z6</accession>
<feature type="transmembrane region" description="Helical" evidence="2">
    <location>
        <begin position="55"/>
        <end position="78"/>
    </location>
</feature>
<comment type="caution">
    <text evidence="3">The sequence shown here is derived from an EMBL/GenBank/DDBJ whole genome shotgun (WGS) entry which is preliminary data.</text>
</comment>
<feature type="region of interest" description="Disordered" evidence="1">
    <location>
        <begin position="1"/>
        <end position="45"/>
    </location>
</feature>
<proteinExistence type="predicted"/>
<keyword evidence="2" id="KW-0472">Membrane</keyword>
<sequence length="123" mass="13553">MRSNMCAASKSSSNVRWRFSRPAPSARTRSSSPIPSRIDPMGKAPGLSYKARRRWALVILLIGLPLYIVLAVTLTDWLRGRYPVLPALTELVVFVALGIVWALPFKFIFKGVGQADPDAGPED</sequence>
<evidence type="ECO:0008006" key="5">
    <source>
        <dbReference type="Google" id="ProtNLM"/>
    </source>
</evidence>
<keyword evidence="2" id="KW-1133">Transmembrane helix</keyword>
<evidence type="ECO:0000256" key="1">
    <source>
        <dbReference type="SAM" id="MobiDB-lite"/>
    </source>
</evidence>
<name>A0A348W9Z6_9RHOB</name>